<proteinExistence type="predicted"/>
<dbReference type="Gene3D" id="3.40.50.1820">
    <property type="entry name" value="alpha/beta hydrolase"/>
    <property type="match status" value="1"/>
</dbReference>
<organism evidence="1 2">
    <name type="scientific">Propioniferax innocua</name>
    <dbReference type="NCBI Taxonomy" id="1753"/>
    <lineage>
        <taxon>Bacteria</taxon>
        <taxon>Bacillati</taxon>
        <taxon>Actinomycetota</taxon>
        <taxon>Actinomycetes</taxon>
        <taxon>Propionibacteriales</taxon>
        <taxon>Propionibacteriaceae</taxon>
        <taxon>Propioniferax</taxon>
    </lineage>
</organism>
<dbReference type="AlphaFoldDB" id="A0A542ZDH5"/>
<evidence type="ECO:0000313" key="1">
    <source>
        <dbReference type="EMBL" id="TQL58367.1"/>
    </source>
</evidence>
<dbReference type="OrthoDB" id="2834584at2"/>
<dbReference type="RefSeq" id="WP_142094164.1">
    <property type="nucleotide sequence ID" value="NZ_BAAAMD010000002.1"/>
</dbReference>
<sequence>MNVTLLHTAYGLTPGTRAFAEQIAAASGGELTMPDFYRGEIFTDQDSAMGHLEKVGYMELYSRLDGLDVTDQILVGTSLGASFAQRMVTQGAKPARLVLIGNVNPHKPERPWPGVDTQVHHFTQDTFVDPALVATLGQAVTASGARFEHVPTEGPGHLFFEPRLPEYDPDLTARTIQQIVS</sequence>
<accession>A0A542ZDH5</accession>
<gene>
    <name evidence="1" type="ORF">FB460_2228</name>
</gene>
<comment type="caution">
    <text evidence="1">The sequence shown here is derived from an EMBL/GenBank/DDBJ whole genome shotgun (WGS) entry which is preliminary data.</text>
</comment>
<name>A0A542ZDH5_9ACTN</name>
<keyword evidence="2" id="KW-1185">Reference proteome</keyword>
<dbReference type="EMBL" id="VFOR01000002">
    <property type="protein sequence ID" value="TQL58367.1"/>
    <property type="molecule type" value="Genomic_DNA"/>
</dbReference>
<dbReference type="Proteomes" id="UP000316196">
    <property type="component" value="Unassembled WGS sequence"/>
</dbReference>
<protein>
    <submittedName>
        <fullName evidence="1">Dienelactone hydrolase</fullName>
    </submittedName>
</protein>
<evidence type="ECO:0000313" key="2">
    <source>
        <dbReference type="Proteomes" id="UP000316196"/>
    </source>
</evidence>
<reference evidence="1 2" key="1">
    <citation type="submission" date="2019-06" db="EMBL/GenBank/DDBJ databases">
        <title>Sequencing the genomes of 1000 actinobacteria strains.</title>
        <authorList>
            <person name="Klenk H.-P."/>
        </authorList>
    </citation>
    <scope>NUCLEOTIDE SEQUENCE [LARGE SCALE GENOMIC DNA]</scope>
    <source>
        <strain evidence="1 2">DSM 8251</strain>
    </source>
</reference>
<dbReference type="SUPFAM" id="SSF53474">
    <property type="entry name" value="alpha/beta-Hydrolases"/>
    <property type="match status" value="1"/>
</dbReference>
<dbReference type="GO" id="GO:0016787">
    <property type="term" value="F:hydrolase activity"/>
    <property type="evidence" value="ECO:0007669"/>
    <property type="project" value="UniProtKB-KW"/>
</dbReference>
<keyword evidence="1" id="KW-0378">Hydrolase</keyword>
<dbReference type="InterPro" id="IPR029058">
    <property type="entry name" value="AB_hydrolase_fold"/>
</dbReference>